<keyword evidence="10 13" id="KW-0408">Iron</keyword>
<dbReference type="InterPro" id="IPR036396">
    <property type="entry name" value="Cyt_P450_sf"/>
</dbReference>
<evidence type="ECO:0000256" key="1">
    <source>
        <dbReference type="ARBA" id="ARBA00001971"/>
    </source>
</evidence>
<dbReference type="InterPro" id="IPR001128">
    <property type="entry name" value="Cyt_P450"/>
</dbReference>
<evidence type="ECO:0008006" key="17">
    <source>
        <dbReference type="Google" id="ProtNLM"/>
    </source>
</evidence>
<dbReference type="Proteomes" id="UP001498398">
    <property type="component" value="Unassembled WGS sequence"/>
</dbReference>
<comment type="pathway">
    <text evidence="3">Secondary metabolite biosynthesis; terpenoid biosynthesis.</text>
</comment>
<dbReference type="PRINTS" id="PR00385">
    <property type="entry name" value="P450"/>
</dbReference>
<dbReference type="EMBL" id="JBANRG010000013">
    <property type="protein sequence ID" value="KAK7461272.1"/>
    <property type="molecule type" value="Genomic_DNA"/>
</dbReference>
<evidence type="ECO:0000256" key="3">
    <source>
        <dbReference type="ARBA" id="ARBA00004721"/>
    </source>
</evidence>
<dbReference type="Gene3D" id="1.10.630.10">
    <property type="entry name" value="Cytochrome P450"/>
    <property type="match status" value="1"/>
</dbReference>
<dbReference type="PANTHER" id="PTHR24305:SF166">
    <property type="entry name" value="CYTOCHROME P450 12A4, MITOCHONDRIAL-RELATED"/>
    <property type="match status" value="1"/>
</dbReference>
<dbReference type="PROSITE" id="PS00086">
    <property type="entry name" value="CYTOCHROME_P450"/>
    <property type="match status" value="1"/>
</dbReference>
<feature type="transmembrane region" description="Helical" evidence="14">
    <location>
        <begin position="15"/>
        <end position="37"/>
    </location>
</feature>
<dbReference type="Pfam" id="PF00067">
    <property type="entry name" value="p450"/>
    <property type="match status" value="1"/>
</dbReference>
<evidence type="ECO:0000256" key="10">
    <source>
        <dbReference type="ARBA" id="ARBA00023004"/>
    </source>
</evidence>
<evidence type="ECO:0000256" key="14">
    <source>
        <dbReference type="SAM" id="Phobius"/>
    </source>
</evidence>
<dbReference type="PRINTS" id="PR00463">
    <property type="entry name" value="EP450I"/>
</dbReference>
<dbReference type="InterPro" id="IPR050121">
    <property type="entry name" value="Cytochrome_P450_monoxygenase"/>
</dbReference>
<dbReference type="InterPro" id="IPR002401">
    <property type="entry name" value="Cyt_P450_E_grp-I"/>
</dbReference>
<name>A0ABR1JHB6_9AGAR</name>
<evidence type="ECO:0000256" key="5">
    <source>
        <dbReference type="ARBA" id="ARBA00022617"/>
    </source>
</evidence>
<keyword evidence="6 14" id="KW-0812">Transmembrane</keyword>
<evidence type="ECO:0000313" key="16">
    <source>
        <dbReference type="Proteomes" id="UP001498398"/>
    </source>
</evidence>
<evidence type="ECO:0000256" key="13">
    <source>
        <dbReference type="RuleBase" id="RU000461"/>
    </source>
</evidence>
<reference evidence="15 16" key="1">
    <citation type="submission" date="2024-01" db="EMBL/GenBank/DDBJ databases">
        <title>A draft genome for the cacao thread blight pathogen Marasmiellus scandens.</title>
        <authorList>
            <person name="Baruah I.K."/>
            <person name="Leung J."/>
            <person name="Bukari Y."/>
            <person name="Amoako-Attah I."/>
            <person name="Meinhardt L.W."/>
            <person name="Bailey B.A."/>
            <person name="Cohen S.P."/>
        </authorList>
    </citation>
    <scope>NUCLEOTIDE SEQUENCE [LARGE SCALE GENOMIC DNA]</scope>
    <source>
        <strain evidence="15 16">GH-19</strain>
    </source>
</reference>
<comment type="similarity">
    <text evidence="4 13">Belongs to the cytochrome P450 family.</text>
</comment>
<evidence type="ECO:0000313" key="15">
    <source>
        <dbReference type="EMBL" id="KAK7461272.1"/>
    </source>
</evidence>
<comment type="cofactor">
    <cofactor evidence="1">
        <name>heme</name>
        <dbReference type="ChEBI" id="CHEBI:30413"/>
    </cofactor>
</comment>
<accession>A0ABR1JHB6</accession>
<keyword evidence="12 14" id="KW-0472">Membrane</keyword>
<keyword evidence="5 13" id="KW-0349">Heme</keyword>
<keyword evidence="11 13" id="KW-0503">Monooxygenase</keyword>
<dbReference type="InterPro" id="IPR017972">
    <property type="entry name" value="Cyt_P450_CS"/>
</dbReference>
<comment type="caution">
    <text evidence="15">The sequence shown here is derived from an EMBL/GenBank/DDBJ whole genome shotgun (WGS) entry which is preliminary data.</text>
</comment>
<gene>
    <name evidence="15" type="ORF">VKT23_008448</name>
</gene>
<keyword evidence="9 13" id="KW-0560">Oxidoreductase</keyword>
<evidence type="ECO:0000256" key="2">
    <source>
        <dbReference type="ARBA" id="ARBA00004370"/>
    </source>
</evidence>
<evidence type="ECO:0000256" key="11">
    <source>
        <dbReference type="ARBA" id="ARBA00023033"/>
    </source>
</evidence>
<evidence type="ECO:0000256" key="9">
    <source>
        <dbReference type="ARBA" id="ARBA00023002"/>
    </source>
</evidence>
<evidence type="ECO:0000256" key="12">
    <source>
        <dbReference type="ARBA" id="ARBA00023136"/>
    </source>
</evidence>
<dbReference type="SUPFAM" id="SSF48264">
    <property type="entry name" value="Cytochrome P450"/>
    <property type="match status" value="1"/>
</dbReference>
<protein>
    <recommendedName>
        <fullName evidence="17">Cytochrome P450</fullName>
    </recommendedName>
</protein>
<sequence>MSIQTLMNQVLSSGGYATVLTSFIAMIFSIILFKVLGKRDDLAGISMPPSPSWLWGHDKEVFENNVGDSYTKWLNQLGFVIKIRGAFFHPEILLVADTKACTHILQTNIYDYHHSKIVRPRIERLLGRSLGWVEGAREHRRMRGLVAPSLTPENIKAMSPQIYAAAEDARQHTEEMIVAGGGKKIFNAMDLTGRTTLDITGRVAFDHNFKLGLDEDAQAILGAWRKMVNIGMQFKGFMALTLLRRFPWLNHVPITSNRGQNKVKTTIQQGVAQELVKRGSTEDGALASSDNGKGKDLLSLLVEATNQGRIPRQEMMDHITMFIMAGHETTGQTLAYTLWLLGKRPDIQEKLRQEVLDFAGEPSYDQISNKLPYLDAVTKEALRMFPALPYMERVATKNDVLPLQTPIITSDGKTITEVPVRKGQIIVLPIIAMNRLDAIWGDGTEFRPERWLKPLPNPELLPHGYGNTLTFSEGPRNCVGFRLGIFQFKAVLFTFVKNLRFTDTGAELGHKMCSSLQPYVVGELENAPNIPVSVSCVDQ</sequence>
<evidence type="ECO:0000256" key="6">
    <source>
        <dbReference type="ARBA" id="ARBA00022692"/>
    </source>
</evidence>
<evidence type="ECO:0000256" key="8">
    <source>
        <dbReference type="ARBA" id="ARBA00022989"/>
    </source>
</evidence>
<comment type="subcellular location">
    <subcellularLocation>
        <location evidence="2">Membrane</location>
    </subcellularLocation>
</comment>
<keyword evidence="16" id="KW-1185">Reference proteome</keyword>
<organism evidence="15 16">
    <name type="scientific">Marasmiellus scandens</name>
    <dbReference type="NCBI Taxonomy" id="2682957"/>
    <lineage>
        <taxon>Eukaryota</taxon>
        <taxon>Fungi</taxon>
        <taxon>Dikarya</taxon>
        <taxon>Basidiomycota</taxon>
        <taxon>Agaricomycotina</taxon>
        <taxon>Agaricomycetes</taxon>
        <taxon>Agaricomycetidae</taxon>
        <taxon>Agaricales</taxon>
        <taxon>Marasmiineae</taxon>
        <taxon>Omphalotaceae</taxon>
        <taxon>Marasmiellus</taxon>
    </lineage>
</organism>
<evidence type="ECO:0000256" key="7">
    <source>
        <dbReference type="ARBA" id="ARBA00022723"/>
    </source>
</evidence>
<evidence type="ECO:0000256" key="4">
    <source>
        <dbReference type="ARBA" id="ARBA00010617"/>
    </source>
</evidence>
<keyword evidence="8 14" id="KW-1133">Transmembrane helix</keyword>
<dbReference type="PANTHER" id="PTHR24305">
    <property type="entry name" value="CYTOCHROME P450"/>
    <property type="match status" value="1"/>
</dbReference>
<keyword evidence="7 13" id="KW-0479">Metal-binding</keyword>
<proteinExistence type="inferred from homology"/>